<dbReference type="InterPro" id="IPR001623">
    <property type="entry name" value="DnaJ_domain"/>
</dbReference>
<organism evidence="6 7">
    <name type="scientific">Pontibacter aydingkolensis</name>
    <dbReference type="NCBI Taxonomy" id="1911536"/>
    <lineage>
        <taxon>Bacteria</taxon>
        <taxon>Pseudomonadati</taxon>
        <taxon>Bacteroidota</taxon>
        <taxon>Cytophagia</taxon>
        <taxon>Cytophagales</taxon>
        <taxon>Hymenobacteraceae</taxon>
        <taxon>Pontibacter</taxon>
    </lineage>
</organism>
<feature type="repeat" description="TPR" evidence="3">
    <location>
        <begin position="216"/>
        <end position="249"/>
    </location>
</feature>
<dbReference type="PROSITE" id="PS50076">
    <property type="entry name" value="DNAJ_2"/>
    <property type="match status" value="1"/>
</dbReference>
<keyword evidence="4" id="KW-0812">Transmembrane</keyword>
<dbReference type="SUPFAM" id="SSF46565">
    <property type="entry name" value="Chaperone J-domain"/>
    <property type="match status" value="1"/>
</dbReference>
<dbReference type="SMART" id="SM00028">
    <property type="entry name" value="TPR"/>
    <property type="match status" value="3"/>
</dbReference>
<dbReference type="InterPro" id="IPR019734">
    <property type="entry name" value="TPR_rpt"/>
</dbReference>
<dbReference type="Proteomes" id="UP000813018">
    <property type="component" value="Unassembled WGS sequence"/>
</dbReference>
<dbReference type="PROSITE" id="PS00636">
    <property type="entry name" value="DNAJ_1"/>
    <property type="match status" value="1"/>
</dbReference>
<evidence type="ECO:0000256" key="1">
    <source>
        <dbReference type="ARBA" id="ARBA00022737"/>
    </source>
</evidence>
<evidence type="ECO:0000259" key="5">
    <source>
        <dbReference type="PROSITE" id="PS50076"/>
    </source>
</evidence>
<proteinExistence type="predicted"/>
<reference evidence="6 7" key="1">
    <citation type="journal article" date="2016" name="Int. J. Syst. Evol. Microbiol.">
        <title>Pontibacter aydingkolensis sp. nov., isolated from soil of a salt lake.</title>
        <authorList>
            <person name="Osman G."/>
            <person name="Zhang T."/>
            <person name="Lou K."/>
            <person name="Gao Y."/>
            <person name="Chang W."/>
            <person name="Lin Q."/>
            <person name="Yang H.M."/>
            <person name="Huo X.D."/>
            <person name="Wang N."/>
        </authorList>
    </citation>
    <scope>NUCLEOTIDE SEQUENCE [LARGE SCALE GENOMIC DNA]</scope>
    <source>
        <strain evidence="6 7">KACC 19255</strain>
    </source>
</reference>
<dbReference type="SUPFAM" id="SSF48452">
    <property type="entry name" value="TPR-like"/>
    <property type="match status" value="2"/>
</dbReference>
<dbReference type="Gene3D" id="1.25.40.10">
    <property type="entry name" value="Tetratricopeptide repeat domain"/>
    <property type="match status" value="3"/>
</dbReference>
<sequence length="371" mass="43624">MERNYYSILGISPTATMQEVKAAYKRLAIKYHPDKNQGNVLAEEMFKQINAAYQTLSNPNKRARYDLRLQYMRERQRVLHQQQAYQADPRYYQTRPPAGVSERYYRPINRESYKFSRKDWYITIAFIAGLLTFSLLLKVVMDYVTGEDKYKTALTYIADGRYSSAHRLLSDAIHFMPENADAYEARAMIELDVYENYPAALHDLNKALKLRDSPSAQVYFMRGRSYQQLEQYQQAEKDLTRALELNKNLWSAYLARGEVRLFFLSKYEDAISDLTVYLKNNKPGSEKWIAALTYRGFGYSRLKDFYAAEQDYRMAFELDKQNGRVLYLLGRNEVEQMKSDSACTHFYQAYQLGYSAAIFEMRMNCQEMLPN</sequence>
<accession>A0ABS7CR14</accession>
<dbReference type="InterPro" id="IPR036869">
    <property type="entry name" value="J_dom_sf"/>
</dbReference>
<dbReference type="CDD" id="cd06257">
    <property type="entry name" value="DnaJ"/>
    <property type="match status" value="1"/>
</dbReference>
<dbReference type="SMART" id="SM00271">
    <property type="entry name" value="DnaJ"/>
    <property type="match status" value="1"/>
</dbReference>
<evidence type="ECO:0000256" key="3">
    <source>
        <dbReference type="PROSITE-ProRule" id="PRU00339"/>
    </source>
</evidence>
<feature type="transmembrane region" description="Helical" evidence="4">
    <location>
        <begin position="120"/>
        <end position="141"/>
    </location>
</feature>
<dbReference type="RefSeq" id="WP_219876107.1">
    <property type="nucleotide sequence ID" value="NZ_JAHYXK010000002.1"/>
</dbReference>
<evidence type="ECO:0000313" key="6">
    <source>
        <dbReference type="EMBL" id="MBW7466228.1"/>
    </source>
</evidence>
<keyword evidence="4" id="KW-0472">Membrane</keyword>
<dbReference type="PANTHER" id="PTHR45188:SF2">
    <property type="entry name" value="DNAJ HOMOLOG SUBFAMILY C MEMBER 7"/>
    <property type="match status" value="1"/>
</dbReference>
<gene>
    <name evidence="6" type="ORF">K0O23_04050</name>
</gene>
<dbReference type="PRINTS" id="PR00625">
    <property type="entry name" value="JDOMAIN"/>
</dbReference>
<dbReference type="EMBL" id="JAHYXK010000002">
    <property type="protein sequence ID" value="MBW7466228.1"/>
    <property type="molecule type" value="Genomic_DNA"/>
</dbReference>
<dbReference type="InterPro" id="IPR011990">
    <property type="entry name" value="TPR-like_helical_dom_sf"/>
</dbReference>
<protein>
    <submittedName>
        <fullName evidence="6">DnaJ domain-containing protein</fullName>
    </submittedName>
</protein>
<dbReference type="InterPro" id="IPR018253">
    <property type="entry name" value="DnaJ_domain_CS"/>
</dbReference>
<evidence type="ECO:0000313" key="7">
    <source>
        <dbReference type="Proteomes" id="UP000813018"/>
    </source>
</evidence>
<dbReference type="PROSITE" id="PS50005">
    <property type="entry name" value="TPR"/>
    <property type="match status" value="1"/>
</dbReference>
<evidence type="ECO:0000256" key="2">
    <source>
        <dbReference type="ARBA" id="ARBA00022803"/>
    </source>
</evidence>
<comment type="caution">
    <text evidence="6">The sequence shown here is derived from an EMBL/GenBank/DDBJ whole genome shotgun (WGS) entry which is preliminary data.</text>
</comment>
<keyword evidence="4" id="KW-1133">Transmembrane helix</keyword>
<keyword evidence="7" id="KW-1185">Reference proteome</keyword>
<feature type="domain" description="J" evidence="5">
    <location>
        <begin position="4"/>
        <end position="69"/>
    </location>
</feature>
<name>A0ABS7CR14_9BACT</name>
<dbReference type="PROSITE" id="PS50293">
    <property type="entry name" value="TPR_REGION"/>
    <property type="match status" value="1"/>
</dbReference>
<keyword evidence="1" id="KW-0677">Repeat</keyword>
<dbReference type="Pfam" id="PF00515">
    <property type="entry name" value="TPR_1"/>
    <property type="match status" value="1"/>
</dbReference>
<dbReference type="PANTHER" id="PTHR45188">
    <property type="entry name" value="DNAJ PROTEIN P58IPK HOMOLOG"/>
    <property type="match status" value="1"/>
</dbReference>
<dbReference type="Gene3D" id="1.10.287.110">
    <property type="entry name" value="DnaJ domain"/>
    <property type="match status" value="1"/>
</dbReference>
<keyword evidence="2 3" id="KW-0802">TPR repeat</keyword>
<evidence type="ECO:0000256" key="4">
    <source>
        <dbReference type="SAM" id="Phobius"/>
    </source>
</evidence>
<dbReference type="Pfam" id="PF00226">
    <property type="entry name" value="DnaJ"/>
    <property type="match status" value="1"/>
</dbReference>